<dbReference type="EMBL" id="QNUK01000115">
    <property type="protein sequence ID" value="KAF5901313.1"/>
    <property type="molecule type" value="Genomic_DNA"/>
</dbReference>
<protein>
    <submittedName>
        <fullName evidence="1">Integration host factor subunit beta</fullName>
    </submittedName>
</protein>
<evidence type="ECO:0000313" key="2">
    <source>
        <dbReference type="Proteomes" id="UP000727407"/>
    </source>
</evidence>
<gene>
    <name evidence="1" type="primary">ihfB</name>
    <name evidence="1" type="ORF">DAT39_008945</name>
</gene>
<reference evidence="1" key="1">
    <citation type="submission" date="2020-07" db="EMBL/GenBank/DDBJ databases">
        <title>Clarias magur genome sequencing, assembly and annotation.</title>
        <authorList>
            <person name="Kushwaha B."/>
            <person name="Kumar R."/>
            <person name="Das P."/>
            <person name="Joshi C.G."/>
            <person name="Kumar D."/>
            <person name="Nagpure N.S."/>
            <person name="Pandey M."/>
            <person name="Agarwal S."/>
            <person name="Srivastava S."/>
            <person name="Singh M."/>
            <person name="Sahoo L."/>
            <person name="Jayasankar P."/>
            <person name="Meher P.K."/>
            <person name="Koringa P.G."/>
            <person name="Iquebal M.A."/>
            <person name="Das S.P."/>
            <person name="Bit A."/>
            <person name="Patnaik S."/>
            <person name="Patel N."/>
            <person name="Shah T.M."/>
            <person name="Hinsu A."/>
            <person name="Jena J.K."/>
        </authorList>
    </citation>
    <scope>NUCLEOTIDE SEQUENCE</scope>
    <source>
        <strain evidence="1">CIFAMagur01</strain>
        <tissue evidence="1">Testis</tissue>
    </source>
</reference>
<name>A0A8J4U7L3_CLAMG</name>
<organism evidence="1 2">
    <name type="scientific">Clarias magur</name>
    <name type="common">Asian catfish</name>
    <name type="synonym">Macropteronotus magur</name>
    <dbReference type="NCBI Taxonomy" id="1594786"/>
    <lineage>
        <taxon>Eukaryota</taxon>
        <taxon>Metazoa</taxon>
        <taxon>Chordata</taxon>
        <taxon>Craniata</taxon>
        <taxon>Vertebrata</taxon>
        <taxon>Euteleostomi</taxon>
        <taxon>Actinopterygii</taxon>
        <taxon>Neopterygii</taxon>
        <taxon>Teleostei</taxon>
        <taxon>Ostariophysi</taxon>
        <taxon>Siluriformes</taxon>
        <taxon>Clariidae</taxon>
        <taxon>Clarias</taxon>
    </lineage>
</organism>
<keyword evidence="2" id="KW-1185">Reference proteome</keyword>
<dbReference type="AlphaFoldDB" id="A0A8J4U7L3"/>
<dbReference type="Proteomes" id="UP000727407">
    <property type="component" value="Unassembled WGS sequence"/>
</dbReference>
<evidence type="ECO:0000313" key="1">
    <source>
        <dbReference type="EMBL" id="KAF5901313.1"/>
    </source>
</evidence>
<accession>A0A8J4U7L3</accession>
<sequence length="58" mass="6312">ALSLINHVTFWGGLNDLAGGDQLEMVGAGELNCFWKWPRSGQPIYTTASAFWPSSLLS</sequence>
<feature type="non-terminal residue" evidence="1">
    <location>
        <position position="1"/>
    </location>
</feature>
<proteinExistence type="predicted"/>
<comment type="caution">
    <text evidence="1">The sequence shown here is derived from an EMBL/GenBank/DDBJ whole genome shotgun (WGS) entry which is preliminary data.</text>
</comment>